<sequence>MEIIMKVKCSPSPGAGSSPHSTLKIVDHHHQLQQHTYTNAGYKSSPPPPSPHNVMPPRTYTPNTPHPGNKYSISGANSGSSCNDCTLGYCCNVSPCCATTPSPIHYSQTPPLALQTASPSSATTPVQYTSTESYTSNAPCQAADEPEFVSIDDEKVKQYLIRLGQQQLQKQRQQQQQQQQQQSRPQKEPKITHVFSAPTNANAVKPVVYEIIELDDEDEREKLKQIKQQAEQSLANRKLPPNLTINLANRNTKSLDISLIPKTSDNKITTQNSQELPLISSQTSSSRSSINKNSANHKIIAEIDLLESDDEDDAYVHDDNNDEDDDDDDDTLPLVAVSCELQCDDEDEEDIVQVNTAGCNVPYNSEYLNVQQNRSTVKYSKPSVDDVVIVGSHADKNNDDNMLVRWEEYEGQRERVFFECFLCGKKVQSSYNLRRHMMIHTGERPFGCDLCDRRFREFSDMKKHRRRHANEPNYLCMVCHERPPVDNDPTRCINCCTQSKNAVIMAAMKPATDADNAAEQNTRLKSATVTETLQSSTPSLSSSSSSVTHSVPQKQLHTLPTITSVTSYNIAAIKTKSPNNCSATAASSSSGNTKSTEDTQRLLDNIPAVHRPGYNELGMITRKEFPCPLCNRAFGTRHNLKRHYMIHTGEKPFSCSKCRKPFREYSTLKKHMVTHIRERWYKCMRCPMKFRDFLKYTEHKETHRNDSDSDEQQHLATGSSKSTKYSSAMQVDGYMDSNDDDSGAEDWLECCECNQRFNEIDAYNEHLKEHDVNTQIFQCYICKEQLKTRAELDQHIARQHKLDTTDSMDEDNDEA</sequence>
<feature type="domain" description="C2H2-type" evidence="9">
    <location>
        <begin position="446"/>
        <end position="473"/>
    </location>
</feature>
<dbReference type="GO" id="GO:0005634">
    <property type="term" value="C:nucleus"/>
    <property type="evidence" value="ECO:0007669"/>
    <property type="project" value="UniProtKB-SubCell"/>
</dbReference>
<dbReference type="Proteomes" id="UP000037069">
    <property type="component" value="Unassembled WGS sequence"/>
</dbReference>
<feature type="region of interest" description="Disordered" evidence="8">
    <location>
        <begin position="111"/>
        <end position="141"/>
    </location>
</feature>
<dbReference type="InterPro" id="IPR050331">
    <property type="entry name" value="Zinc_finger"/>
</dbReference>
<feature type="compositionally biased region" description="Low complexity" evidence="8">
    <location>
        <begin position="533"/>
        <end position="553"/>
    </location>
</feature>
<feature type="domain" description="C2H2-type" evidence="9">
    <location>
        <begin position="681"/>
        <end position="708"/>
    </location>
</feature>
<evidence type="ECO:0000256" key="3">
    <source>
        <dbReference type="ARBA" id="ARBA00022737"/>
    </source>
</evidence>
<dbReference type="PANTHER" id="PTHR16515">
    <property type="entry name" value="PR DOMAIN ZINC FINGER PROTEIN"/>
    <property type="match status" value="1"/>
</dbReference>
<feature type="compositionally biased region" description="Low complexity" evidence="8">
    <location>
        <begin position="280"/>
        <end position="292"/>
    </location>
</feature>
<dbReference type="GO" id="GO:0003677">
    <property type="term" value="F:DNA binding"/>
    <property type="evidence" value="ECO:0007669"/>
    <property type="project" value="UniProtKB-KW"/>
</dbReference>
<feature type="region of interest" description="Disordered" evidence="8">
    <location>
        <begin position="170"/>
        <end position="189"/>
    </location>
</feature>
<name>A0A0L0BSH6_LUCCU</name>
<evidence type="ECO:0000256" key="1">
    <source>
        <dbReference type="ARBA" id="ARBA00004123"/>
    </source>
</evidence>
<evidence type="ECO:0000256" key="4">
    <source>
        <dbReference type="ARBA" id="ARBA00022771"/>
    </source>
</evidence>
<feature type="region of interest" description="Disordered" evidence="8">
    <location>
        <begin position="266"/>
        <end position="292"/>
    </location>
</feature>
<accession>A0A0L0BSH6</accession>
<dbReference type="InterPro" id="IPR036236">
    <property type="entry name" value="Znf_C2H2_sf"/>
</dbReference>
<feature type="domain" description="C2H2-type" evidence="9">
    <location>
        <begin position="625"/>
        <end position="652"/>
    </location>
</feature>
<feature type="domain" description="C2H2-type" evidence="9">
    <location>
        <begin position="418"/>
        <end position="445"/>
    </location>
</feature>
<feature type="region of interest" description="Disordered" evidence="8">
    <location>
        <begin position="529"/>
        <end position="553"/>
    </location>
</feature>
<dbReference type="GO" id="GO:0010468">
    <property type="term" value="P:regulation of gene expression"/>
    <property type="evidence" value="ECO:0007669"/>
    <property type="project" value="TreeGrafter"/>
</dbReference>
<evidence type="ECO:0000256" key="2">
    <source>
        <dbReference type="ARBA" id="ARBA00022723"/>
    </source>
</evidence>
<evidence type="ECO:0000256" key="6">
    <source>
        <dbReference type="ARBA" id="ARBA00023242"/>
    </source>
</evidence>
<feature type="compositionally biased region" description="Acidic residues" evidence="8">
    <location>
        <begin position="320"/>
        <end position="330"/>
    </location>
</feature>
<dbReference type="Gene3D" id="3.30.160.60">
    <property type="entry name" value="Classic Zinc Finger"/>
    <property type="match status" value="5"/>
</dbReference>
<organism evidence="10 11">
    <name type="scientific">Lucilia cuprina</name>
    <name type="common">Green bottle fly</name>
    <name type="synonym">Australian sheep blowfly</name>
    <dbReference type="NCBI Taxonomy" id="7375"/>
    <lineage>
        <taxon>Eukaryota</taxon>
        <taxon>Metazoa</taxon>
        <taxon>Ecdysozoa</taxon>
        <taxon>Arthropoda</taxon>
        <taxon>Hexapoda</taxon>
        <taxon>Insecta</taxon>
        <taxon>Pterygota</taxon>
        <taxon>Neoptera</taxon>
        <taxon>Endopterygota</taxon>
        <taxon>Diptera</taxon>
        <taxon>Brachycera</taxon>
        <taxon>Muscomorpha</taxon>
        <taxon>Oestroidea</taxon>
        <taxon>Calliphoridae</taxon>
        <taxon>Luciliinae</taxon>
        <taxon>Lucilia</taxon>
    </lineage>
</organism>
<evidence type="ECO:0000256" key="5">
    <source>
        <dbReference type="ARBA" id="ARBA00022833"/>
    </source>
</evidence>
<feature type="region of interest" description="Disordered" evidence="8">
    <location>
        <begin position="702"/>
        <end position="727"/>
    </location>
</feature>
<dbReference type="EMBL" id="JRES01001431">
    <property type="protein sequence ID" value="KNC22966.1"/>
    <property type="molecule type" value="Genomic_DNA"/>
</dbReference>
<dbReference type="InterPro" id="IPR013087">
    <property type="entry name" value="Znf_C2H2_type"/>
</dbReference>
<dbReference type="PANTHER" id="PTHR16515:SF66">
    <property type="entry name" value="C2H2-TYPE DOMAIN-CONTAINING PROTEIN"/>
    <property type="match status" value="1"/>
</dbReference>
<evidence type="ECO:0000313" key="11">
    <source>
        <dbReference type="Proteomes" id="UP000037069"/>
    </source>
</evidence>
<comment type="subcellular location">
    <subcellularLocation>
        <location evidence="1">Nucleus</location>
    </subcellularLocation>
</comment>
<dbReference type="OrthoDB" id="3437960at2759"/>
<keyword evidence="2" id="KW-0479">Metal-binding</keyword>
<reference evidence="10 11" key="1">
    <citation type="journal article" date="2015" name="Nat. Commun.">
        <title>Lucilia cuprina genome unlocks parasitic fly biology to underpin future interventions.</title>
        <authorList>
            <person name="Anstead C.A."/>
            <person name="Korhonen P.K."/>
            <person name="Young N.D."/>
            <person name="Hall R.S."/>
            <person name="Jex A.R."/>
            <person name="Murali S.C."/>
            <person name="Hughes D.S."/>
            <person name="Lee S.F."/>
            <person name="Perry T."/>
            <person name="Stroehlein A.J."/>
            <person name="Ansell B.R."/>
            <person name="Breugelmans B."/>
            <person name="Hofmann A."/>
            <person name="Qu J."/>
            <person name="Dugan S."/>
            <person name="Lee S.L."/>
            <person name="Chao H."/>
            <person name="Dinh H."/>
            <person name="Han Y."/>
            <person name="Doddapaneni H.V."/>
            <person name="Worley K.C."/>
            <person name="Muzny D.M."/>
            <person name="Ioannidis P."/>
            <person name="Waterhouse R.M."/>
            <person name="Zdobnov E.M."/>
            <person name="James P.J."/>
            <person name="Bagnall N.H."/>
            <person name="Kotze A.C."/>
            <person name="Gibbs R.A."/>
            <person name="Richards S."/>
            <person name="Batterham P."/>
            <person name="Gasser R.B."/>
        </authorList>
    </citation>
    <scope>NUCLEOTIDE SEQUENCE [LARGE SCALE GENOMIC DNA]</scope>
    <source>
        <strain evidence="10 11">LS</strain>
        <tissue evidence="10">Full body</tissue>
    </source>
</reference>
<keyword evidence="3" id="KW-0677">Repeat</keyword>
<proteinExistence type="predicted"/>
<feature type="compositionally biased region" description="Polar residues" evidence="8">
    <location>
        <begin position="111"/>
        <end position="139"/>
    </location>
</feature>
<keyword evidence="5" id="KW-0862">Zinc</keyword>
<dbReference type="SMART" id="SM00355">
    <property type="entry name" value="ZnF_C2H2"/>
    <property type="match status" value="7"/>
</dbReference>
<dbReference type="FunFam" id="3.30.160.60:FF:000446">
    <property type="entry name" value="Zinc finger protein"/>
    <property type="match status" value="1"/>
</dbReference>
<dbReference type="Pfam" id="PF00096">
    <property type="entry name" value="zf-C2H2"/>
    <property type="match status" value="3"/>
</dbReference>
<evidence type="ECO:0000256" key="8">
    <source>
        <dbReference type="SAM" id="MobiDB-lite"/>
    </source>
</evidence>
<dbReference type="PROSITE" id="PS50157">
    <property type="entry name" value="ZINC_FINGER_C2H2_2"/>
    <property type="match status" value="5"/>
</dbReference>
<dbReference type="FunFam" id="3.30.160.60:FF:000072">
    <property type="entry name" value="zinc finger protein 143 isoform X1"/>
    <property type="match status" value="1"/>
</dbReference>
<dbReference type="GO" id="GO:0008270">
    <property type="term" value="F:zinc ion binding"/>
    <property type="evidence" value="ECO:0007669"/>
    <property type="project" value="UniProtKB-KW"/>
</dbReference>
<feature type="compositionally biased region" description="Polar residues" evidence="8">
    <location>
        <begin position="714"/>
        <end position="727"/>
    </location>
</feature>
<dbReference type="FunFam" id="3.30.160.60:FF:000624">
    <property type="entry name" value="zinc finger protein 697"/>
    <property type="match status" value="1"/>
</dbReference>
<feature type="compositionally biased region" description="Low complexity" evidence="8">
    <location>
        <begin position="170"/>
        <end position="182"/>
    </location>
</feature>
<dbReference type="SUPFAM" id="SSF57667">
    <property type="entry name" value="beta-beta-alpha zinc fingers"/>
    <property type="match status" value="3"/>
</dbReference>
<dbReference type="AlphaFoldDB" id="A0A0L0BSH6"/>
<evidence type="ECO:0000313" key="10">
    <source>
        <dbReference type="EMBL" id="KNC22966.1"/>
    </source>
</evidence>
<feature type="region of interest" description="Disordered" evidence="8">
    <location>
        <begin position="38"/>
        <end position="72"/>
    </location>
</feature>
<feature type="compositionally biased region" description="Basic and acidic residues" evidence="8">
    <location>
        <begin position="702"/>
        <end position="713"/>
    </location>
</feature>
<keyword evidence="6" id="KW-0539">Nucleus</keyword>
<evidence type="ECO:0000259" key="9">
    <source>
        <dbReference type="PROSITE" id="PS50157"/>
    </source>
</evidence>
<comment type="caution">
    <text evidence="10">The sequence shown here is derived from an EMBL/GenBank/DDBJ whole genome shotgun (WGS) entry which is preliminary data.</text>
</comment>
<evidence type="ECO:0000256" key="7">
    <source>
        <dbReference type="PROSITE-ProRule" id="PRU00042"/>
    </source>
</evidence>
<keyword evidence="11" id="KW-1185">Reference proteome</keyword>
<feature type="region of interest" description="Disordered" evidence="8">
    <location>
        <begin position="310"/>
        <end position="330"/>
    </location>
</feature>
<feature type="compositionally biased region" description="Polar residues" evidence="8">
    <location>
        <begin position="266"/>
        <end position="275"/>
    </location>
</feature>
<dbReference type="PROSITE" id="PS00028">
    <property type="entry name" value="ZINC_FINGER_C2H2_1"/>
    <property type="match status" value="7"/>
</dbReference>
<keyword evidence="4 7" id="KW-0863">Zinc-finger</keyword>
<feature type="domain" description="C2H2-type" evidence="9">
    <location>
        <begin position="653"/>
        <end position="680"/>
    </location>
</feature>
<protein>
    <recommendedName>
        <fullName evidence="9">C2H2-type domain-containing protein</fullName>
    </recommendedName>
</protein>
<gene>
    <name evidence="10" type="ORF">FF38_13758</name>
</gene>
<dbReference type="OMA" id="RFICMIC"/>